<evidence type="ECO:0000313" key="1">
    <source>
        <dbReference type="EMBL" id="PUU77949.1"/>
    </source>
</evidence>
<accession>A0A2T6ZR29</accession>
<dbReference type="Proteomes" id="UP000244722">
    <property type="component" value="Unassembled WGS sequence"/>
</dbReference>
<organism evidence="1 2">
    <name type="scientific">Tuber borchii</name>
    <name type="common">White truffle</name>
    <dbReference type="NCBI Taxonomy" id="42251"/>
    <lineage>
        <taxon>Eukaryota</taxon>
        <taxon>Fungi</taxon>
        <taxon>Dikarya</taxon>
        <taxon>Ascomycota</taxon>
        <taxon>Pezizomycotina</taxon>
        <taxon>Pezizomycetes</taxon>
        <taxon>Pezizales</taxon>
        <taxon>Tuberaceae</taxon>
        <taxon>Tuber</taxon>
    </lineage>
</organism>
<gene>
    <name evidence="1" type="ORF">B9Z19DRAFT_123234</name>
</gene>
<sequence length="79" mass="8344">MKLNYTPFPQFSLPVFDSLTEFLQPSTVTKKTPAPAEASVPPISESPSDTLLAVCRVSRNPLPAGVCPGLLCLNDNGVG</sequence>
<keyword evidence="2" id="KW-1185">Reference proteome</keyword>
<reference evidence="1 2" key="1">
    <citation type="submission" date="2017-04" db="EMBL/GenBank/DDBJ databases">
        <title>Draft genome sequence of Tuber borchii Vittad., a whitish edible truffle.</title>
        <authorList>
            <consortium name="DOE Joint Genome Institute"/>
            <person name="Murat C."/>
            <person name="Kuo A."/>
            <person name="Barry K.W."/>
            <person name="Clum A."/>
            <person name="Dockter R.B."/>
            <person name="Fauchery L."/>
            <person name="Iotti M."/>
            <person name="Kohler A."/>
            <person name="Labutti K."/>
            <person name="Lindquist E.A."/>
            <person name="Lipzen A."/>
            <person name="Ohm R.A."/>
            <person name="Wang M."/>
            <person name="Grigoriev I.V."/>
            <person name="Zambonelli A."/>
            <person name="Martin F.M."/>
        </authorList>
    </citation>
    <scope>NUCLEOTIDE SEQUENCE [LARGE SCALE GENOMIC DNA]</scope>
    <source>
        <strain evidence="1 2">Tbo3840</strain>
    </source>
</reference>
<dbReference type="EMBL" id="NESQ01000134">
    <property type="protein sequence ID" value="PUU77949.1"/>
    <property type="molecule type" value="Genomic_DNA"/>
</dbReference>
<evidence type="ECO:0000313" key="2">
    <source>
        <dbReference type="Proteomes" id="UP000244722"/>
    </source>
</evidence>
<comment type="caution">
    <text evidence="1">The sequence shown here is derived from an EMBL/GenBank/DDBJ whole genome shotgun (WGS) entry which is preliminary data.</text>
</comment>
<protein>
    <submittedName>
        <fullName evidence="1">Uncharacterized protein</fullName>
    </submittedName>
</protein>
<proteinExistence type="predicted"/>
<name>A0A2T6ZR29_TUBBO</name>
<dbReference type="AlphaFoldDB" id="A0A2T6ZR29"/>